<reference evidence="4 5" key="1">
    <citation type="submission" date="2011-07" db="EMBL/GenBank/DDBJ databases">
        <title>The complete genome of chromosome of Emticicia oligotrophica DSM 17448.</title>
        <authorList>
            <consortium name="US DOE Joint Genome Institute (JGI-PGF)"/>
            <person name="Lucas S."/>
            <person name="Han J."/>
            <person name="Lapidus A."/>
            <person name="Bruce D."/>
            <person name="Goodwin L."/>
            <person name="Pitluck S."/>
            <person name="Peters L."/>
            <person name="Kyrpides N."/>
            <person name="Mavromatis K."/>
            <person name="Ivanova N."/>
            <person name="Ovchinnikova G."/>
            <person name="Teshima H."/>
            <person name="Detter J.C."/>
            <person name="Tapia R."/>
            <person name="Han C."/>
            <person name="Land M."/>
            <person name="Hauser L."/>
            <person name="Markowitz V."/>
            <person name="Cheng J.-F."/>
            <person name="Hugenholtz P."/>
            <person name="Woyke T."/>
            <person name="Wu D."/>
            <person name="Tindall B."/>
            <person name="Pomrenke H."/>
            <person name="Brambilla E."/>
            <person name="Klenk H.-P."/>
            <person name="Eisen J.A."/>
        </authorList>
    </citation>
    <scope>NUCLEOTIDE SEQUENCE [LARGE SCALE GENOMIC DNA]</scope>
    <source>
        <strain evidence="4 5">DSM 17448</strain>
    </source>
</reference>
<dbReference type="Pfam" id="PF13573">
    <property type="entry name" value="SprB"/>
    <property type="match status" value="8"/>
</dbReference>
<sequence length="2500" mass="267207">MKNFKKTNQFAKIIQKSYFWAFFVFSLFESFITYGQACTGSLGSPVVKQDFGTNGGTFELTTYSYQSTECPNDGNYSLQPKTVACFSGNWNTLNEDHTPNDINGNLMIVNADPNPSKVFYIQTVNNLCPNTTYELSAYIINLLRQGVSGAKPNIKFKIEKTDGTLIQEYSTGNIDSPSSNPVTPSMWGRYATFFTTSAGMNSVVLKLINNAAGGGGNDLAIDDIAFSPCGPLLSSNSGGSNTKIVCSGTNVTLSTNLSGGYTSPEYQWQESSNNLDWSNIAGQTNSTYTFLSSNTGSTVTAKYFRSLASEAGNINNVNCRIESSVTLIKTIPQPIVNQPVNLTVCNNTLTTVNFTGIATRYNYTSSANIGITTTNVSATNNNASFTFTAQNNGTSPVSSTITVTPIYQQDSICQGEAKTFTITVNPTPTVEKPSNQVICNNTLSTTVNFNGAVPGTIYNWTNNTPSIGLASSGSGNIGSFTAINSGTNPITATITVTPSYTNNGRTCDGTPQTFTITVNPTPTVEKPSNQVNCNNTSSSAINFSGAVAGTIYNWTNNTPSIGLATSGLGNIGSFTAINTGSNPITATITATPSYTNAGRTCEGIPQDFTFTVNPTPTVTKPVNQTICDNSSTTLVNFSGTVLGTTYNWTNNTASIGLAANGSGNIGSFIVTNTGATPVTSTIIVTPSYTNAGKTCEGTPQTFSITANPRPQAFASPNELNICTGDKITINLSDSKGVSGTTTFSWNRDNLLNITGVNGGSSNPISGVLINTTNSTQSTNFIITATTQAGCVNTTNAIVNVTPQLLVSISGNTFFCGTGNLNNSTLLTALVSGGNSSYSYQWYLNGNTISGATSANYQASTEGNYWVEVKSEYCAKNSNTLTVNPPYNLGAAPTVTPNPVTICQNSTASFIASSTSTLGTISWYTSSSSNSTIATGNSFTTPTLNSSQTYYVSRVYPIPFTNPIVTCETSRTEVQTIINPDVVAPIAIGNTSICKGESAILSITNTCTGGEITWKNQNNVVIGTGNELTVFPIITTSYTATCKIGNCISDESNTVIINVLSPPSISIIPTNITCFNKTDGSIIVNVSGGKVPYTYLWNNNATTPVINNLTEGNYSVVVTDDNKCTSTGNVVITEPTPIELSVSGTNLTCTGNNSGQVILTASGGTGTLSYLWDTGATSKDLINVSAGTYSVRVQDSNGCRASTSVTLIEPTPIELSVSGTNLTCTGNNSGAVTLTASGGTGTLSYLWDTGATSKDLINVSAGTYSVTVQDSNGCRASTSVVITEPTPIELSVSGTNLTCTGNNSGQVILTASGGTGTLSYLWDTGATSKDLINVSAGTYSVTVQDSNGCRASTSVTLTEPTPIELSVSGTNLTCTGNNSGQVILTASGGTGTLSYLWDTGATSKDLINVSAGTYSVRVQDSNGCRASTSVTLIEPTPIELIVSGTNLTCTGNNSGQVILTASGGTGTLSYLWDTGATSKDLINVSAGTYSVTVQDSNGCRASTSVVITEPTPIELSVSGTNLTCTGNNSGQVTLTASGGTGTLSYLWDTGATSKDLINVSAGTYSVRVQDSNGCRASTSVVITEPTPLLSIKGSILNVNCSGDTNGSISLITSGGIAPYSYSKNGEIFQNSNVFNGLKSGTYTIVTKDFNGCQAITDISVNSNENDLSITSHPLSVEVCSDSIVVLLIKTRGSVMGYQWKKNGSDIVGANNSNLILNKGESGNFVCVVRGICESLVSQTAVVNVKNCQSTKTDKGCIDLALRKRLFLEGNQTSFSHLENVKFDITVFNQCKYIKAYNIDVIDYIPKGFELEAVVSENVKWSRTIDTLWNAERTNIIRIDTNAITRIDSLAGGDSTKLEIVLRVKNSTPNGIYINKSEIFRATLDKEGKLPVLNDNDSRFDKNPNNDIGGKENSPTDNEINGDGDSLKDVIGGTLYNHDEDDEDPEAIIVNNICFDLALTKKIASYPISAVYLPNENVKFDITVFNQCKYTKAYNIDVIDYIPKGFELEAVVSENVKWSRTIDTLWNAERTNIIRIDTNAITRIDSLAGGDSTKLEIVLRVKNSTPNGIYINKSEIFRATLDREGKLPVLSDNDSRFDKNPNNDIGGKENSPTDNEINGDGDSLKDVIGGTLYNHDEDDEDPQLIVIGNISCLQVFADSVKGNNWYDLYDMYGRLYASINPNGQNLGRVTLSIKHYGNGESNVPKTNFGTKILSRYYDLQSSIRDTFEIPVSVKLYFLNSEFEDYKKASDLPELTINDFNIIHYDGINENCGFEDNDNFDKGYSEVIYKNVIGKKFNNYSFFLQFDQQSFSEVGASANKFAMVIDFNARKNEDSVSVLVTWETNLEVNSNYFIVERSEDCKHFTEISKVKAVGVGNYYSYIDNNPLNGKSCYRIVYVDKDGTHKILDPAQVIFEGKPVCKVYPNPILTNNIVNFQVNNLDVKKLIMYNSAGHEIPLDWQKENENLFIIKPFTKELASAIHFIIAVDNLGRRCIVKVISQRNK</sequence>
<dbReference type="InterPro" id="IPR013783">
    <property type="entry name" value="Ig-like_fold"/>
</dbReference>
<feature type="domain" description="PKD-like" evidence="3">
    <location>
        <begin position="720"/>
        <end position="803"/>
    </location>
</feature>
<dbReference type="InterPro" id="IPR045828">
    <property type="entry name" value="PKD_Bacteroidetes"/>
</dbReference>
<accession>A0ABM5N4U1</accession>
<dbReference type="Pfam" id="PF19406">
    <property type="entry name" value="PKD_5"/>
    <property type="match status" value="1"/>
</dbReference>
<dbReference type="Gene3D" id="2.60.40.740">
    <property type="match status" value="4"/>
</dbReference>
<evidence type="ECO:0000259" key="3">
    <source>
        <dbReference type="Pfam" id="PF19406"/>
    </source>
</evidence>
<dbReference type="Proteomes" id="UP000002875">
    <property type="component" value="Chromosome"/>
</dbReference>
<name>A0ABM5N4U1_EMTOG</name>
<feature type="region of interest" description="Disordered" evidence="1">
    <location>
        <begin position="2090"/>
        <end position="2118"/>
    </location>
</feature>
<evidence type="ECO:0000256" key="1">
    <source>
        <dbReference type="SAM" id="MobiDB-lite"/>
    </source>
</evidence>
<evidence type="ECO:0000259" key="2">
    <source>
        <dbReference type="Pfam" id="PF19081"/>
    </source>
</evidence>
<dbReference type="InterPro" id="IPR044023">
    <property type="entry name" value="Ig_7"/>
</dbReference>
<dbReference type="RefSeq" id="WP_015030208.1">
    <property type="nucleotide sequence ID" value="NC_018748.1"/>
</dbReference>
<keyword evidence="5" id="KW-1185">Reference proteome</keyword>
<proteinExistence type="predicted"/>
<evidence type="ECO:0008006" key="6">
    <source>
        <dbReference type="Google" id="ProtNLM"/>
    </source>
</evidence>
<evidence type="ECO:0000313" key="5">
    <source>
        <dbReference type="Proteomes" id="UP000002875"/>
    </source>
</evidence>
<protein>
    <recommendedName>
        <fullName evidence="6">Ig-like domain-containing protein</fullName>
    </recommendedName>
</protein>
<dbReference type="EMBL" id="CP002961">
    <property type="protein sequence ID" value="AFK04515.1"/>
    <property type="molecule type" value="Genomic_DNA"/>
</dbReference>
<feature type="region of interest" description="Disordered" evidence="1">
    <location>
        <begin position="1893"/>
        <end position="1921"/>
    </location>
</feature>
<dbReference type="InterPro" id="IPR025667">
    <property type="entry name" value="SprB_repeat"/>
</dbReference>
<dbReference type="Gene3D" id="2.60.40.10">
    <property type="entry name" value="Immunoglobulins"/>
    <property type="match status" value="2"/>
</dbReference>
<feature type="domain" description="Ig-like" evidence="2">
    <location>
        <begin position="890"/>
        <end position="979"/>
    </location>
</feature>
<gene>
    <name evidence="4" type="ordered locus">Emtol_3386</name>
</gene>
<organism evidence="4 5">
    <name type="scientific">Emticicia oligotrophica (strain DSM 17448 / CIP 109782 / MTCC 6937 / GPTSA100-15)</name>
    <dbReference type="NCBI Taxonomy" id="929562"/>
    <lineage>
        <taxon>Bacteria</taxon>
        <taxon>Pseudomonadati</taxon>
        <taxon>Bacteroidota</taxon>
        <taxon>Cytophagia</taxon>
        <taxon>Cytophagales</taxon>
        <taxon>Leadbetterellaceae</taxon>
        <taxon>Emticicia</taxon>
    </lineage>
</organism>
<evidence type="ECO:0000313" key="4">
    <source>
        <dbReference type="EMBL" id="AFK04515.1"/>
    </source>
</evidence>
<dbReference type="Pfam" id="PF19081">
    <property type="entry name" value="Ig_7"/>
    <property type="match status" value="1"/>
</dbReference>